<evidence type="ECO:0000256" key="2">
    <source>
        <dbReference type="SAM" id="SignalP"/>
    </source>
</evidence>
<proteinExistence type="predicted"/>
<dbReference type="Pfam" id="PF12543">
    <property type="entry name" value="DUF3738"/>
    <property type="match status" value="1"/>
</dbReference>
<dbReference type="NCBIfam" id="TIGR03435">
    <property type="entry name" value="Soli_TIGR03435"/>
    <property type="match status" value="1"/>
</dbReference>
<feature type="signal peptide" evidence="2">
    <location>
        <begin position="1"/>
        <end position="25"/>
    </location>
</feature>
<protein>
    <submittedName>
        <fullName evidence="3">Soil-associated protein, TIGR03435 family</fullName>
    </submittedName>
</protein>
<reference evidence="3 4" key="1">
    <citation type="submission" date="2016-10" db="EMBL/GenBank/DDBJ databases">
        <authorList>
            <person name="de Groot N.N."/>
        </authorList>
    </citation>
    <scope>NUCLEOTIDE SEQUENCE [LARGE SCALE GENOMIC DNA]</scope>
    <source>
        <strain evidence="3 4">GAS232</strain>
    </source>
</reference>
<feature type="region of interest" description="Disordered" evidence="1">
    <location>
        <begin position="150"/>
        <end position="169"/>
    </location>
</feature>
<accession>A0A1G7HVH4</accession>
<feature type="chain" id="PRO_5009241311" evidence="2">
    <location>
        <begin position="26"/>
        <end position="258"/>
    </location>
</feature>
<dbReference type="AlphaFoldDB" id="A0A1G7HVH4"/>
<dbReference type="RefSeq" id="WP_172838162.1">
    <property type="nucleotide sequence ID" value="NZ_LT629690.1"/>
</dbReference>
<dbReference type="InterPro" id="IPR017801">
    <property type="entry name" value="DUF3738"/>
</dbReference>
<organism evidence="3 4">
    <name type="scientific">Terriglobus roseus</name>
    <dbReference type="NCBI Taxonomy" id="392734"/>
    <lineage>
        <taxon>Bacteria</taxon>
        <taxon>Pseudomonadati</taxon>
        <taxon>Acidobacteriota</taxon>
        <taxon>Terriglobia</taxon>
        <taxon>Terriglobales</taxon>
        <taxon>Acidobacteriaceae</taxon>
        <taxon>Terriglobus</taxon>
    </lineage>
</organism>
<evidence type="ECO:0000313" key="4">
    <source>
        <dbReference type="Proteomes" id="UP000182427"/>
    </source>
</evidence>
<keyword evidence="2" id="KW-0732">Signal</keyword>
<evidence type="ECO:0000256" key="1">
    <source>
        <dbReference type="SAM" id="MobiDB-lite"/>
    </source>
</evidence>
<sequence length="258" mass="28036">MNARRSAVAAACVLFTALCSIPFHAQAVATTPTAAPTFEVATIKPTEPMHRNRGFHVSGNRVNIENQDVTTLIVIGYSVHPKQIVNAPDWFDTARWTIDGVADKEGKLSVPDVQVMVQKLLADRFGLKFKREQREIPVYALTVAKGGPKLEKSKADPNALPNQNGNGKGRMQFQNTTMTTFLLGMQSEFDRPLVDQTGLDGHYDFSLRWTPDGVAAGDADAPPGMFTAIQEQLGLKILPVKAPANVLVIESAEKPSAN</sequence>
<gene>
    <name evidence="3" type="ORF">SAMN05444167_1223</name>
</gene>
<dbReference type="EMBL" id="LT629690">
    <property type="protein sequence ID" value="SDF04328.1"/>
    <property type="molecule type" value="Genomic_DNA"/>
</dbReference>
<name>A0A1G7HVH4_9BACT</name>
<evidence type="ECO:0000313" key="3">
    <source>
        <dbReference type="EMBL" id="SDF04328.1"/>
    </source>
</evidence>
<dbReference type="Proteomes" id="UP000182427">
    <property type="component" value="Chromosome I"/>
</dbReference>
<keyword evidence="4" id="KW-1185">Reference proteome</keyword>